<dbReference type="InterPro" id="IPR012074">
    <property type="entry name" value="GAF_ANTAR"/>
</dbReference>
<dbReference type="Gene3D" id="3.30.450.40">
    <property type="match status" value="1"/>
</dbReference>
<evidence type="ECO:0000259" key="5">
    <source>
        <dbReference type="PROSITE" id="PS50921"/>
    </source>
</evidence>
<keyword evidence="7" id="KW-1185">Reference proteome</keyword>
<dbReference type="AlphaFoldDB" id="A0A562IMK2"/>
<dbReference type="InterPro" id="IPR005561">
    <property type="entry name" value="ANTAR"/>
</dbReference>
<dbReference type="OrthoDB" id="3683444at2"/>
<evidence type="ECO:0000313" key="6">
    <source>
        <dbReference type="EMBL" id="TWH72180.1"/>
    </source>
</evidence>
<comment type="caution">
    <text evidence="6">The sequence shown here is derived from an EMBL/GenBank/DDBJ whole genome shotgun (WGS) entry which is preliminary data.</text>
</comment>
<dbReference type="PROSITE" id="PS50921">
    <property type="entry name" value="ANTAR"/>
    <property type="match status" value="1"/>
</dbReference>
<dbReference type="InterPro" id="IPR029016">
    <property type="entry name" value="GAF-like_dom_sf"/>
</dbReference>
<keyword evidence="4" id="KW-0804">Transcription</keyword>
<dbReference type="InterPro" id="IPR036388">
    <property type="entry name" value="WH-like_DNA-bd_sf"/>
</dbReference>
<dbReference type="InterPro" id="IPR003018">
    <property type="entry name" value="GAF"/>
</dbReference>
<keyword evidence="3" id="KW-0805">Transcription regulation</keyword>
<evidence type="ECO:0000256" key="1">
    <source>
        <dbReference type="ARBA" id="ARBA00022679"/>
    </source>
</evidence>
<dbReference type="GO" id="GO:0016301">
    <property type="term" value="F:kinase activity"/>
    <property type="evidence" value="ECO:0007669"/>
    <property type="project" value="UniProtKB-KW"/>
</dbReference>
<evidence type="ECO:0000256" key="3">
    <source>
        <dbReference type="ARBA" id="ARBA00023015"/>
    </source>
</evidence>
<reference evidence="6 7" key="1">
    <citation type="submission" date="2019-07" db="EMBL/GenBank/DDBJ databases">
        <title>R&amp;d 2014.</title>
        <authorList>
            <person name="Klenk H.-P."/>
        </authorList>
    </citation>
    <scope>NUCLEOTIDE SEQUENCE [LARGE SCALE GENOMIC DNA]</scope>
    <source>
        <strain evidence="6 7">DSM 45764</strain>
    </source>
</reference>
<dbReference type="Gene3D" id="1.10.10.10">
    <property type="entry name" value="Winged helix-like DNA-binding domain superfamily/Winged helix DNA-binding domain"/>
    <property type="match status" value="1"/>
</dbReference>
<evidence type="ECO:0000256" key="4">
    <source>
        <dbReference type="ARBA" id="ARBA00023163"/>
    </source>
</evidence>
<dbReference type="EMBL" id="VLKF01000001">
    <property type="protein sequence ID" value="TWH72180.1"/>
    <property type="molecule type" value="Genomic_DNA"/>
</dbReference>
<dbReference type="GO" id="GO:0003723">
    <property type="term" value="F:RNA binding"/>
    <property type="evidence" value="ECO:0007669"/>
    <property type="project" value="InterPro"/>
</dbReference>
<dbReference type="SUPFAM" id="SSF55781">
    <property type="entry name" value="GAF domain-like"/>
    <property type="match status" value="1"/>
</dbReference>
<sequence>MSTREDLIADTFVELADSLAAGFEVTDFLDRLVTRAVELLDADAAGIMLADSRGQLQVLAAGSHDVRLLELFELQGDSGPCLDSFRSGLPVTPPDRAAMQSSWPLFAAEAEAGGYSSVQAVPMRLRHEVIGAMNVFRRAEGALIGSQLKLARALADVASVALISERTISARELMADQLQGALNSRVLLEQAKGMLAERTGVGVDQAFTEMRDHARRSGRSLRDVAADVVRDRGVPPRG</sequence>
<keyword evidence="2" id="KW-0418">Kinase</keyword>
<dbReference type="Proteomes" id="UP000321490">
    <property type="component" value="Unassembled WGS sequence"/>
</dbReference>
<dbReference type="Pfam" id="PF13185">
    <property type="entry name" value="GAF_2"/>
    <property type="match status" value="1"/>
</dbReference>
<gene>
    <name evidence="6" type="ORF">JD78_00688</name>
</gene>
<dbReference type="RefSeq" id="WP_153361494.1">
    <property type="nucleotide sequence ID" value="NZ_ML762508.1"/>
</dbReference>
<feature type="domain" description="ANTAR" evidence="5">
    <location>
        <begin position="168"/>
        <end position="229"/>
    </location>
</feature>
<name>A0A562IMK2_9ACTN</name>
<evidence type="ECO:0000313" key="7">
    <source>
        <dbReference type="Proteomes" id="UP000321490"/>
    </source>
</evidence>
<evidence type="ECO:0000256" key="2">
    <source>
        <dbReference type="ARBA" id="ARBA00022777"/>
    </source>
</evidence>
<dbReference type="PIRSF" id="PIRSF036625">
    <property type="entry name" value="GAF_ANTAR"/>
    <property type="match status" value="1"/>
</dbReference>
<protein>
    <submittedName>
        <fullName evidence="6">GAF domain-containing protein</fullName>
    </submittedName>
</protein>
<accession>A0A562IMK2</accession>
<proteinExistence type="predicted"/>
<dbReference type="SMART" id="SM01012">
    <property type="entry name" value="ANTAR"/>
    <property type="match status" value="1"/>
</dbReference>
<dbReference type="SUPFAM" id="SSF52172">
    <property type="entry name" value="CheY-like"/>
    <property type="match status" value="1"/>
</dbReference>
<organism evidence="6 7">
    <name type="scientific">Modestobacter roseus</name>
    <dbReference type="NCBI Taxonomy" id="1181884"/>
    <lineage>
        <taxon>Bacteria</taxon>
        <taxon>Bacillati</taxon>
        <taxon>Actinomycetota</taxon>
        <taxon>Actinomycetes</taxon>
        <taxon>Geodermatophilales</taxon>
        <taxon>Geodermatophilaceae</taxon>
        <taxon>Modestobacter</taxon>
    </lineage>
</organism>
<dbReference type="InterPro" id="IPR011006">
    <property type="entry name" value="CheY-like_superfamily"/>
</dbReference>
<keyword evidence="1" id="KW-0808">Transferase</keyword>
<dbReference type="Pfam" id="PF03861">
    <property type="entry name" value="ANTAR"/>
    <property type="match status" value="1"/>
</dbReference>